<keyword evidence="5 7" id="KW-0378">Hydrolase</keyword>
<dbReference type="PhylomeDB" id="A0A0G4H7T2"/>
<evidence type="ECO:0000256" key="1">
    <source>
        <dbReference type="ARBA" id="ARBA00000707"/>
    </source>
</evidence>
<feature type="site" description="Transition state stabilizer" evidence="7">
    <location>
        <position position="91"/>
    </location>
</feature>
<dbReference type="OMA" id="CISNGEA"/>
<dbReference type="AlphaFoldDB" id="A0A0G4H7T2"/>
<sequence length="242" mass="26097">MSAADKHSGSPKCWLPLEADPSLLTEYIQLLGGPAVRCVDVLSTDEWALQLIPRPVHALLLAFPTDGSRQDTPAAAATEDNGDQKVWFSRQTIGGACGTMAVLHAMANLTHRLSVANGGFLERFLAHTANLSPQQRAEAIEKSAELARLHTSVEERGQSTLPERGQRVGTHYAAFVAVGGTLYELDGRKSGPVDHGETNEEGFLRDCVAVARGLMARRPDEMRFAMIAVVPADQCAQPDSKE</sequence>
<name>A0A0G4H7T2_VITBC</name>
<evidence type="ECO:0000313" key="11">
    <source>
        <dbReference type="Proteomes" id="UP000041254"/>
    </source>
</evidence>
<evidence type="ECO:0000256" key="7">
    <source>
        <dbReference type="PROSITE-ProRule" id="PRU01393"/>
    </source>
</evidence>
<dbReference type="FunFam" id="3.40.532.10:FF:000006">
    <property type="entry name" value="Ubiquitin carboxyl-terminal hydrolase"/>
    <property type="match status" value="1"/>
</dbReference>
<dbReference type="GO" id="GO:0005737">
    <property type="term" value="C:cytoplasm"/>
    <property type="evidence" value="ECO:0007669"/>
    <property type="project" value="TreeGrafter"/>
</dbReference>
<feature type="active site" description="Nucleophile" evidence="7">
    <location>
        <position position="97"/>
    </location>
</feature>
<dbReference type="Gene3D" id="3.40.532.10">
    <property type="entry name" value="Peptidase C12, ubiquitin carboxyl-terminal hydrolase"/>
    <property type="match status" value="1"/>
</dbReference>
<keyword evidence="11" id="KW-1185">Reference proteome</keyword>
<dbReference type="VEuPathDB" id="CryptoDB:Vbra_23099"/>
<dbReference type="GO" id="GO:0016579">
    <property type="term" value="P:protein deubiquitination"/>
    <property type="evidence" value="ECO:0007669"/>
    <property type="project" value="TreeGrafter"/>
</dbReference>
<evidence type="ECO:0000256" key="3">
    <source>
        <dbReference type="ARBA" id="ARBA00022670"/>
    </source>
</evidence>
<dbReference type="PANTHER" id="PTHR10589">
    <property type="entry name" value="UBIQUITIN CARBOXYL-TERMINAL HYDROLASE"/>
    <property type="match status" value="1"/>
</dbReference>
<dbReference type="SUPFAM" id="SSF54001">
    <property type="entry name" value="Cysteine proteinases"/>
    <property type="match status" value="1"/>
</dbReference>
<dbReference type="Pfam" id="PF01088">
    <property type="entry name" value="Peptidase_C12"/>
    <property type="match status" value="1"/>
</dbReference>
<feature type="domain" description="UCH catalytic" evidence="9">
    <location>
        <begin position="13"/>
        <end position="231"/>
    </location>
</feature>
<dbReference type="InterPro" id="IPR036959">
    <property type="entry name" value="Peptidase_C12_UCH_sf"/>
</dbReference>
<dbReference type="Proteomes" id="UP000041254">
    <property type="component" value="Unassembled WGS sequence"/>
</dbReference>
<feature type="site" description="Important for enzyme activity" evidence="7">
    <location>
        <position position="186"/>
    </location>
</feature>
<keyword evidence="4 7" id="KW-0833">Ubl conjugation pathway</keyword>
<protein>
    <recommendedName>
        <fullName evidence="8">Ubiquitin carboxyl-terminal hydrolase</fullName>
        <ecNumber evidence="8">3.4.19.12</ecNumber>
    </recommendedName>
</protein>
<dbReference type="InterPro" id="IPR038765">
    <property type="entry name" value="Papain-like_cys_pep_sf"/>
</dbReference>
<dbReference type="InParanoid" id="A0A0G4H7T2"/>
<dbReference type="FunCoup" id="A0A0G4H7T2">
    <property type="interactions" value="58"/>
</dbReference>
<evidence type="ECO:0000313" key="10">
    <source>
        <dbReference type="EMBL" id="CEM39732.1"/>
    </source>
</evidence>
<evidence type="ECO:0000256" key="4">
    <source>
        <dbReference type="ARBA" id="ARBA00022786"/>
    </source>
</evidence>
<comment type="catalytic activity">
    <reaction evidence="1 7 8">
        <text>Thiol-dependent hydrolysis of ester, thioester, amide, peptide and isopeptide bonds formed by the C-terminal Gly of ubiquitin (a 76-residue protein attached to proteins as an intracellular targeting signal).</text>
        <dbReference type="EC" id="3.4.19.12"/>
    </reaction>
</comment>
<keyword evidence="6 7" id="KW-0788">Thiol protease</keyword>
<dbReference type="PRINTS" id="PR00707">
    <property type="entry name" value="UBCTHYDRLASE"/>
</dbReference>
<dbReference type="GO" id="GO:0004843">
    <property type="term" value="F:cysteine-type deubiquitinase activity"/>
    <property type="evidence" value="ECO:0007669"/>
    <property type="project" value="UniProtKB-UniRule"/>
</dbReference>
<organism evidence="10 11">
    <name type="scientific">Vitrella brassicaformis (strain CCMP3155)</name>
    <dbReference type="NCBI Taxonomy" id="1169540"/>
    <lineage>
        <taxon>Eukaryota</taxon>
        <taxon>Sar</taxon>
        <taxon>Alveolata</taxon>
        <taxon>Colpodellida</taxon>
        <taxon>Vitrellaceae</taxon>
        <taxon>Vitrella</taxon>
    </lineage>
</organism>
<comment type="similarity">
    <text evidence="2 7 8">Belongs to the peptidase C12 family.</text>
</comment>
<dbReference type="EMBL" id="CDMY01001046">
    <property type="protein sequence ID" value="CEM39732.1"/>
    <property type="molecule type" value="Genomic_DNA"/>
</dbReference>
<evidence type="ECO:0000256" key="6">
    <source>
        <dbReference type="ARBA" id="ARBA00022807"/>
    </source>
</evidence>
<keyword evidence="3 7" id="KW-0645">Protease</keyword>
<dbReference type="GO" id="GO:0006511">
    <property type="term" value="P:ubiquitin-dependent protein catabolic process"/>
    <property type="evidence" value="ECO:0007669"/>
    <property type="project" value="UniProtKB-UniRule"/>
</dbReference>
<reference evidence="10 11" key="1">
    <citation type="submission" date="2014-11" db="EMBL/GenBank/DDBJ databases">
        <authorList>
            <person name="Zhu J."/>
            <person name="Qi W."/>
            <person name="Song R."/>
        </authorList>
    </citation>
    <scope>NUCLEOTIDE SEQUENCE [LARGE SCALE GENOMIC DNA]</scope>
</reference>
<dbReference type="EC" id="3.4.19.12" evidence="8"/>
<dbReference type="PANTHER" id="PTHR10589:SF17">
    <property type="entry name" value="UBIQUITIN CARBOXYL-TERMINAL HYDROLASE"/>
    <property type="match status" value="1"/>
</dbReference>
<feature type="active site" description="Proton donor" evidence="7">
    <location>
        <position position="171"/>
    </location>
</feature>
<dbReference type="InterPro" id="IPR001578">
    <property type="entry name" value="Peptidase_C12_UCH"/>
</dbReference>
<evidence type="ECO:0000256" key="5">
    <source>
        <dbReference type="ARBA" id="ARBA00022801"/>
    </source>
</evidence>
<evidence type="ECO:0000259" key="9">
    <source>
        <dbReference type="PROSITE" id="PS52048"/>
    </source>
</evidence>
<dbReference type="CDD" id="cd09616">
    <property type="entry name" value="Peptidase_C12_UCH_L1_L3"/>
    <property type="match status" value="1"/>
</dbReference>
<dbReference type="STRING" id="1169540.A0A0G4H7T2"/>
<evidence type="ECO:0000256" key="8">
    <source>
        <dbReference type="RuleBase" id="RU361215"/>
    </source>
</evidence>
<evidence type="ECO:0000256" key="2">
    <source>
        <dbReference type="ARBA" id="ARBA00009326"/>
    </source>
</evidence>
<dbReference type="OrthoDB" id="427186at2759"/>
<gene>
    <name evidence="10" type="ORF">Vbra_23099</name>
</gene>
<dbReference type="PROSITE" id="PS52048">
    <property type="entry name" value="UCH_DOMAIN"/>
    <property type="match status" value="1"/>
</dbReference>
<accession>A0A0G4H7T2</accession>
<proteinExistence type="inferred from homology"/>